<protein>
    <submittedName>
        <fullName evidence="2">Glycosyl transferase family 1</fullName>
    </submittedName>
</protein>
<evidence type="ECO:0000259" key="1">
    <source>
        <dbReference type="Pfam" id="PF22059"/>
    </source>
</evidence>
<evidence type="ECO:0000313" key="3">
    <source>
        <dbReference type="Proteomes" id="UP000020406"/>
    </source>
</evidence>
<sequence length="394" mass="44438">MHASTNTGSNHAASVSMMSVPVRPNYLVLSAQDYRTPSRASIHFITDELAKRGDTRFFSLRYSRLSRFKNDIRVLLDETANCVVEYKGVHCYLWRTLVHPFNTRRRWLRSVEDMLFRWYVQHPPEILLQWIREADTILFESGTAVAFIDMAKRLNPRAQLIYNGSDSLSAINVASYIEREFQKVASSLAVITVVSPAMTREIPSHDNVFYVGHGVLPNLGELGDPSPYEEGIHAVSVGSMLFDPLFFVIAGKAFPHITFHVIGSGMGRHPDYGDNIVVYGEMKYVETIRYIKHACFGIAPYVSQQVPVYLADSSMKLMQYDFFGLPAVCPHAVVGSYPTRFGYTPGNPIELVAAVEHALQAPHQQSRQYLSWAEIADRVLDPASYEDTRILPVV</sequence>
<dbReference type="AlphaFoldDB" id="Z9JMH7"/>
<gene>
    <name evidence="2" type="ORF">AF72_01725</name>
</gene>
<feature type="domain" description="Glucuronosyltransferase GumK N-terminal" evidence="1">
    <location>
        <begin position="28"/>
        <end position="193"/>
    </location>
</feature>
<organism evidence="2 3">
    <name type="scientific">Xylella taiwanensis</name>
    <dbReference type="NCBI Taxonomy" id="1444770"/>
    <lineage>
        <taxon>Bacteria</taxon>
        <taxon>Pseudomonadati</taxon>
        <taxon>Pseudomonadota</taxon>
        <taxon>Gammaproteobacteria</taxon>
        <taxon>Lysobacterales</taxon>
        <taxon>Lysobacteraceae</taxon>
        <taxon>Xylella</taxon>
    </lineage>
</organism>
<evidence type="ECO:0000313" key="2">
    <source>
        <dbReference type="EMBL" id="EWS79188.1"/>
    </source>
</evidence>
<dbReference type="Pfam" id="PF22059">
    <property type="entry name" value="GumK_N"/>
    <property type="match status" value="1"/>
</dbReference>
<reference evidence="2 3" key="1">
    <citation type="journal article" date="2014" name="Genome Announc.">
        <title>Draft Genome Sequence of Xylella fastidiosa Pear Leaf Scorch Strain in Taiwan.</title>
        <authorList>
            <person name="Su C.C."/>
            <person name="Deng W.L."/>
            <person name="Jan F.J."/>
            <person name="Chang C.J."/>
            <person name="Huang H."/>
            <person name="Chen J."/>
        </authorList>
    </citation>
    <scope>NUCLEOTIDE SEQUENCE [LARGE SCALE GENOMIC DNA]</scope>
    <source>
        <strain evidence="2 3">PLS229</strain>
    </source>
</reference>
<keyword evidence="2" id="KW-0808">Transferase</keyword>
<dbReference type="Proteomes" id="UP000020406">
    <property type="component" value="Unassembled WGS sequence"/>
</dbReference>
<dbReference type="eggNOG" id="COG0438">
    <property type="taxonomic scope" value="Bacteria"/>
</dbReference>
<dbReference type="GO" id="GO:0016740">
    <property type="term" value="F:transferase activity"/>
    <property type="evidence" value="ECO:0007669"/>
    <property type="project" value="UniProtKB-KW"/>
</dbReference>
<dbReference type="Gene3D" id="3.40.50.11010">
    <property type="match status" value="1"/>
</dbReference>
<comment type="caution">
    <text evidence="2">The sequence shown here is derived from an EMBL/GenBank/DDBJ whole genome shotgun (WGS) entry which is preliminary data.</text>
</comment>
<dbReference type="InterPro" id="IPR054299">
    <property type="entry name" value="GumK_N"/>
</dbReference>
<dbReference type="EMBL" id="JDSQ01000002">
    <property type="protein sequence ID" value="EWS79188.1"/>
    <property type="molecule type" value="Genomic_DNA"/>
</dbReference>
<dbReference type="STRING" id="1444770.AF72_01725"/>
<dbReference type="SUPFAM" id="SSF53756">
    <property type="entry name" value="UDP-Glycosyltransferase/glycogen phosphorylase"/>
    <property type="match status" value="1"/>
</dbReference>
<name>Z9JMH7_9GAMM</name>
<dbReference type="PATRIC" id="fig|1444770.3.peg.418"/>
<dbReference type="Gene3D" id="3.40.50.2000">
    <property type="entry name" value="Glycogen Phosphorylase B"/>
    <property type="match status" value="1"/>
</dbReference>
<proteinExistence type="predicted"/>
<accession>Z9JMH7</accession>
<dbReference type="OrthoDB" id="495599at2"/>